<feature type="transmembrane region" description="Helical" evidence="4">
    <location>
        <begin position="328"/>
        <end position="347"/>
    </location>
</feature>
<dbReference type="InterPro" id="IPR020846">
    <property type="entry name" value="MFS_dom"/>
</dbReference>
<feature type="transmembrane region" description="Helical" evidence="4">
    <location>
        <begin position="154"/>
        <end position="174"/>
    </location>
</feature>
<dbReference type="EMBL" id="FYEW01000001">
    <property type="protein sequence ID" value="SNC60966.1"/>
    <property type="molecule type" value="Genomic_DNA"/>
</dbReference>
<keyword evidence="1 4" id="KW-0812">Transmembrane</keyword>
<feature type="domain" description="Major facilitator superfamily (MFS) profile" evidence="5">
    <location>
        <begin position="1"/>
        <end position="411"/>
    </location>
</feature>
<feature type="transmembrane region" description="Helical" evidence="4">
    <location>
        <begin position="180"/>
        <end position="202"/>
    </location>
</feature>
<dbReference type="InterPro" id="IPR036259">
    <property type="entry name" value="MFS_trans_sf"/>
</dbReference>
<proteinExistence type="predicted"/>
<organism evidence="6 7">
    <name type="scientific">Hymenobacter gelipurpurascens</name>
    <dbReference type="NCBI Taxonomy" id="89968"/>
    <lineage>
        <taxon>Bacteria</taxon>
        <taxon>Pseudomonadati</taxon>
        <taxon>Bacteroidota</taxon>
        <taxon>Cytophagia</taxon>
        <taxon>Cytophagales</taxon>
        <taxon>Hymenobacteraceae</taxon>
        <taxon>Hymenobacter</taxon>
    </lineage>
</organism>
<evidence type="ECO:0000259" key="5">
    <source>
        <dbReference type="PROSITE" id="PS50850"/>
    </source>
</evidence>
<gene>
    <name evidence="6" type="ORF">SAMN06265337_0368</name>
</gene>
<dbReference type="Pfam" id="PF07690">
    <property type="entry name" value="MFS_1"/>
    <property type="match status" value="1"/>
</dbReference>
<reference evidence="7" key="1">
    <citation type="submission" date="2017-06" db="EMBL/GenBank/DDBJ databases">
        <authorList>
            <person name="Varghese N."/>
            <person name="Submissions S."/>
        </authorList>
    </citation>
    <scope>NUCLEOTIDE SEQUENCE [LARGE SCALE GENOMIC DNA]</scope>
    <source>
        <strain evidence="7">DSM 11116</strain>
    </source>
</reference>
<evidence type="ECO:0000313" key="6">
    <source>
        <dbReference type="EMBL" id="SNC60966.1"/>
    </source>
</evidence>
<dbReference type="GO" id="GO:0005886">
    <property type="term" value="C:plasma membrane"/>
    <property type="evidence" value="ECO:0007669"/>
    <property type="project" value="TreeGrafter"/>
</dbReference>
<accession>A0A212T559</accession>
<dbReference type="GO" id="GO:0022857">
    <property type="term" value="F:transmembrane transporter activity"/>
    <property type="evidence" value="ECO:0007669"/>
    <property type="project" value="InterPro"/>
</dbReference>
<keyword evidence="7" id="KW-1185">Reference proteome</keyword>
<protein>
    <submittedName>
        <fullName evidence="6">Predicted arabinose efflux permease, MFS family</fullName>
    </submittedName>
</protein>
<dbReference type="PANTHER" id="PTHR23521">
    <property type="entry name" value="TRANSPORTER MFS SUPERFAMILY"/>
    <property type="match status" value="1"/>
</dbReference>
<keyword evidence="2 4" id="KW-1133">Transmembrane helix</keyword>
<feature type="transmembrane region" description="Helical" evidence="4">
    <location>
        <begin position="233"/>
        <end position="256"/>
    </location>
</feature>
<evidence type="ECO:0000313" key="7">
    <source>
        <dbReference type="Proteomes" id="UP000198131"/>
    </source>
</evidence>
<feature type="transmembrane region" description="Helical" evidence="4">
    <location>
        <begin position="387"/>
        <end position="405"/>
    </location>
</feature>
<feature type="transmembrane region" description="Helical" evidence="4">
    <location>
        <begin position="359"/>
        <end position="381"/>
    </location>
</feature>
<dbReference type="SUPFAM" id="SSF103473">
    <property type="entry name" value="MFS general substrate transporter"/>
    <property type="match status" value="1"/>
</dbReference>
<feature type="transmembrane region" description="Helical" evidence="4">
    <location>
        <begin position="27"/>
        <end position="49"/>
    </location>
</feature>
<keyword evidence="3 4" id="KW-0472">Membrane</keyword>
<feature type="transmembrane region" description="Helical" evidence="4">
    <location>
        <begin position="95"/>
        <end position="115"/>
    </location>
</feature>
<evidence type="ECO:0000256" key="2">
    <source>
        <dbReference type="ARBA" id="ARBA00022989"/>
    </source>
</evidence>
<evidence type="ECO:0000256" key="3">
    <source>
        <dbReference type="ARBA" id="ARBA00023136"/>
    </source>
</evidence>
<evidence type="ECO:0000256" key="4">
    <source>
        <dbReference type="SAM" id="Phobius"/>
    </source>
</evidence>
<dbReference type="InterPro" id="IPR011701">
    <property type="entry name" value="MFS"/>
</dbReference>
<dbReference type="Proteomes" id="UP000198131">
    <property type="component" value="Unassembled WGS sequence"/>
</dbReference>
<dbReference type="Gene3D" id="1.20.1250.20">
    <property type="entry name" value="MFS general substrate transporter like domains"/>
    <property type="match status" value="1"/>
</dbReference>
<sequence>MVRGATGRFGYFAGPIRSHPVCLMSRILPTIVLAQFFCTSLWFAGNAIAPDIAAQFHLVPGFVATLTSAVQLGFISGTLAFALLAISDRFSPSRVFFVCAVLAALCNLGINLSGLGQEGLLAFRFLTGFFLAGIYPVGMKIASDYYQSGLGKSLGFLVGALVLGTAFPHLLRSLAAHLPWHYVTLATSGLAVLGGLALVLLVPDGPHRRAGQHLQLTAFLAGFRRPEFRAAAFGYFGHMWELYTFWAFVPMLLAAYNTAHPEAGFRVPFLSFLIIGVGSLACVGSGLLSQRLGARPVAAAALGLSGLCCLVSPLFLRGNSPDLLLGFLFFWGLVVVADSPLFSTLVAQNAPEATRGTSLTIVNCLGFALTIVSIQFTSFLAHFLQPHYLYMTLAIGPVLGLWGLFSGKDSEVN</sequence>
<feature type="transmembrane region" description="Helical" evidence="4">
    <location>
        <begin position="121"/>
        <end position="142"/>
    </location>
</feature>
<dbReference type="PROSITE" id="PS50850">
    <property type="entry name" value="MFS"/>
    <property type="match status" value="1"/>
</dbReference>
<evidence type="ECO:0000256" key="1">
    <source>
        <dbReference type="ARBA" id="ARBA00022692"/>
    </source>
</evidence>
<name>A0A212T559_9BACT</name>
<dbReference type="AlphaFoldDB" id="A0A212T559"/>
<feature type="transmembrane region" description="Helical" evidence="4">
    <location>
        <begin position="61"/>
        <end position="83"/>
    </location>
</feature>
<feature type="transmembrane region" description="Helical" evidence="4">
    <location>
        <begin position="268"/>
        <end position="288"/>
    </location>
</feature>
<dbReference type="PANTHER" id="PTHR23521:SF3">
    <property type="entry name" value="MFS TRANSPORTER"/>
    <property type="match status" value="1"/>
</dbReference>
<feature type="transmembrane region" description="Helical" evidence="4">
    <location>
        <begin position="297"/>
        <end position="316"/>
    </location>
</feature>